<dbReference type="PANTHER" id="PTHR43283">
    <property type="entry name" value="BETA-LACTAMASE-RELATED"/>
    <property type="match status" value="1"/>
</dbReference>
<name>A0A381SWA1_9ZZZZ</name>
<dbReference type="EMBL" id="UINC01003585">
    <property type="protein sequence ID" value="SVA07581.1"/>
    <property type="molecule type" value="Genomic_DNA"/>
</dbReference>
<evidence type="ECO:0000313" key="2">
    <source>
        <dbReference type="EMBL" id="SVA07581.1"/>
    </source>
</evidence>
<proteinExistence type="predicted"/>
<dbReference type="InterPro" id="IPR012338">
    <property type="entry name" value="Beta-lactam/transpept-like"/>
</dbReference>
<dbReference type="InterPro" id="IPR001466">
    <property type="entry name" value="Beta-lactam-related"/>
</dbReference>
<feature type="domain" description="Beta-lactamase-related" evidence="1">
    <location>
        <begin position="89"/>
        <end position="377"/>
    </location>
</feature>
<dbReference type="Pfam" id="PF00144">
    <property type="entry name" value="Beta-lactamase"/>
    <property type="match status" value="1"/>
</dbReference>
<dbReference type="SUPFAM" id="SSF56601">
    <property type="entry name" value="beta-lactamase/transpeptidase-like"/>
    <property type="match status" value="1"/>
</dbReference>
<organism evidence="2">
    <name type="scientific">marine metagenome</name>
    <dbReference type="NCBI Taxonomy" id="408172"/>
    <lineage>
        <taxon>unclassified sequences</taxon>
        <taxon>metagenomes</taxon>
        <taxon>ecological metagenomes</taxon>
    </lineage>
</organism>
<protein>
    <recommendedName>
        <fullName evidence="1">Beta-lactamase-related domain-containing protein</fullName>
    </recommendedName>
</protein>
<gene>
    <name evidence="2" type="ORF">METZ01_LOCUS60435</name>
</gene>
<sequence>MIYSHSESTAVRKDGRYHQNCDLHADKGQYEKWNQPQNRRWSFHHLHTIVRYGFSLRAPEFMPLEPRLLPEIEQFDSVRQLTGKSSFSALVALRGETIIYERYAADFSKTSTHTIMSISKTMMHLMVGCCIENGLIDPSMEVHEYLPEIGTGYATASVQDVLDMNVINDYSEDYSDPDTTALLQNVAMGWRLPTPNQPETSNREFLQGIQSAGTSNNTGLVNYKSANTDILGWIVERVTEKTLRQHYLDIVEAAGLELPFYMSTDRLGVPNTNGGICMTARDLARYGLIFTRDGLGIRGNKIGSAAFIQAVREQKGPFYPPPFSLLYHRNHLRTDGRWIGHGGWGGQFLLVHPESATVVVFFSVLENTSASDDAHTESIIQMAEEISGLPRL</sequence>
<reference evidence="2" key="1">
    <citation type="submission" date="2018-05" db="EMBL/GenBank/DDBJ databases">
        <authorList>
            <person name="Lanie J.A."/>
            <person name="Ng W.-L."/>
            <person name="Kazmierczak K.M."/>
            <person name="Andrzejewski T.M."/>
            <person name="Davidsen T.M."/>
            <person name="Wayne K.J."/>
            <person name="Tettelin H."/>
            <person name="Glass J.I."/>
            <person name="Rusch D."/>
            <person name="Podicherti R."/>
            <person name="Tsui H.-C.T."/>
            <person name="Winkler M.E."/>
        </authorList>
    </citation>
    <scope>NUCLEOTIDE SEQUENCE</scope>
</reference>
<dbReference type="PANTHER" id="PTHR43283:SF7">
    <property type="entry name" value="BETA-LACTAMASE-RELATED DOMAIN-CONTAINING PROTEIN"/>
    <property type="match status" value="1"/>
</dbReference>
<dbReference type="Gene3D" id="3.40.710.10">
    <property type="entry name" value="DD-peptidase/beta-lactamase superfamily"/>
    <property type="match status" value="1"/>
</dbReference>
<evidence type="ECO:0000259" key="1">
    <source>
        <dbReference type="Pfam" id="PF00144"/>
    </source>
</evidence>
<accession>A0A381SWA1</accession>
<dbReference type="InterPro" id="IPR050789">
    <property type="entry name" value="Diverse_Enzym_Activities"/>
</dbReference>
<dbReference type="AlphaFoldDB" id="A0A381SWA1"/>